<sequence>MKALPATLVLALGLAACASASPVGGVANYDALKKAHADCAAKGGTLVLQRNGDPEYIGDYACERK</sequence>
<accession>A0A328AM00</accession>
<keyword evidence="3" id="KW-1185">Reference proteome</keyword>
<dbReference type="PROSITE" id="PS51257">
    <property type="entry name" value="PROKAR_LIPOPROTEIN"/>
    <property type="match status" value="1"/>
</dbReference>
<evidence type="ECO:0000313" key="3">
    <source>
        <dbReference type="Proteomes" id="UP000249254"/>
    </source>
</evidence>
<feature type="signal peptide" evidence="1">
    <location>
        <begin position="1"/>
        <end position="20"/>
    </location>
</feature>
<reference evidence="3" key="1">
    <citation type="submission" date="2018-05" db="EMBL/GenBank/DDBJ databases">
        <authorList>
            <person name="Li X."/>
        </authorList>
    </citation>
    <scope>NUCLEOTIDE SEQUENCE [LARGE SCALE GENOMIC DNA]</scope>
    <source>
        <strain evidence="3">LX32</strain>
    </source>
</reference>
<protein>
    <recommendedName>
        <fullName evidence="4">Excalibur calcium-binding domain-containing protein</fullName>
    </recommendedName>
</protein>
<comment type="caution">
    <text evidence="2">The sequence shown here is derived from an EMBL/GenBank/DDBJ whole genome shotgun (WGS) entry which is preliminary data.</text>
</comment>
<dbReference type="RefSeq" id="WP_111529133.1">
    <property type="nucleotide sequence ID" value="NZ_JBHRSG010000003.1"/>
</dbReference>
<dbReference type="EMBL" id="QFYQ01000001">
    <property type="protein sequence ID" value="RAK55385.1"/>
    <property type="molecule type" value="Genomic_DNA"/>
</dbReference>
<organism evidence="2 3">
    <name type="scientific">Phenylobacterium soli</name>
    <dbReference type="NCBI Taxonomy" id="2170551"/>
    <lineage>
        <taxon>Bacteria</taxon>
        <taxon>Pseudomonadati</taxon>
        <taxon>Pseudomonadota</taxon>
        <taxon>Alphaproteobacteria</taxon>
        <taxon>Caulobacterales</taxon>
        <taxon>Caulobacteraceae</taxon>
        <taxon>Phenylobacterium</taxon>
    </lineage>
</organism>
<proteinExistence type="predicted"/>
<evidence type="ECO:0000256" key="1">
    <source>
        <dbReference type="SAM" id="SignalP"/>
    </source>
</evidence>
<evidence type="ECO:0008006" key="4">
    <source>
        <dbReference type="Google" id="ProtNLM"/>
    </source>
</evidence>
<keyword evidence="1" id="KW-0732">Signal</keyword>
<dbReference type="Proteomes" id="UP000249254">
    <property type="component" value="Unassembled WGS sequence"/>
</dbReference>
<feature type="chain" id="PRO_5016411975" description="Excalibur calcium-binding domain-containing protein" evidence="1">
    <location>
        <begin position="21"/>
        <end position="65"/>
    </location>
</feature>
<dbReference type="OrthoDB" id="7211109at2"/>
<gene>
    <name evidence="2" type="ORF">DJ017_13105</name>
</gene>
<name>A0A328AM00_9CAUL</name>
<evidence type="ECO:0000313" key="2">
    <source>
        <dbReference type="EMBL" id="RAK55385.1"/>
    </source>
</evidence>
<dbReference type="AlphaFoldDB" id="A0A328AM00"/>